<evidence type="ECO:0000256" key="1">
    <source>
        <dbReference type="RuleBase" id="RU004003"/>
    </source>
</evidence>
<accession>A0A2Z2NKV8</accession>
<dbReference type="EMBL" id="CP018632">
    <property type="protein sequence ID" value="ASJ71946.1"/>
    <property type="molecule type" value="Genomic_DNA"/>
</dbReference>
<comment type="similarity">
    <text evidence="1">Belongs to the bacterial secretin family.</text>
</comment>
<dbReference type="PRINTS" id="PR00811">
    <property type="entry name" value="BCTERIALGSPD"/>
</dbReference>
<dbReference type="PANTHER" id="PTHR30332">
    <property type="entry name" value="PROBABLE GENERAL SECRETION PATHWAY PROTEIN D"/>
    <property type="match status" value="1"/>
</dbReference>
<evidence type="ECO:0000313" key="5">
    <source>
        <dbReference type="Proteomes" id="UP000250079"/>
    </source>
</evidence>
<evidence type="ECO:0000259" key="3">
    <source>
        <dbReference type="Pfam" id="PF13629"/>
    </source>
</evidence>
<dbReference type="OrthoDB" id="9775455at2"/>
<feature type="domain" description="Pilus formation protein N-terminal" evidence="3">
    <location>
        <begin position="135"/>
        <end position="198"/>
    </location>
</feature>
<dbReference type="InterPro" id="IPR004846">
    <property type="entry name" value="T2SS/T3SS_dom"/>
</dbReference>
<dbReference type="Pfam" id="PF13629">
    <property type="entry name" value="T2SS-T3SS_pil_N"/>
    <property type="match status" value="1"/>
</dbReference>
<dbReference type="InterPro" id="IPR050810">
    <property type="entry name" value="Bact_Secretion_Sys_Channel"/>
</dbReference>
<evidence type="ECO:0000313" key="4">
    <source>
        <dbReference type="EMBL" id="ASJ71946.1"/>
    </source>
</evidence>
<reference evidence="4 5" key="1">
    <citation type="submission" date="2016-12" db="EMBL/GenBank/DDBJ databases">
        <authorList>
            <person name="Song W.-J."/>
            <person name="Kurnit D.M."/>
        </authorList>
    </citation>
    <scope>NUCLEOTIDE SEQUENCE [LARGE SCALE GENOMIC DNA]</scope>
    <source>
        <strain evidence="4 5">IMCC3135</strain>
    </source>
</reference>
<protein>
    <submittedName>
        <fullName evidence="4">Type II secretion system protein D</fullName>
    </submittedName>
</protein>
<dbReference type="Pfam" id="PF00263">
    <property type="entry name" value="Secretin"/>
    <property type="match status" value="1"/>
</dbReference>
<sequence length="479" mass="51680">MYISARLCYRDLFSSVLQRVRQVIALLVLIFFSLAVHAQSEADKDGWVPIGNFPTAASAQGALVKQPKESAEADWQLIEYQVDDEAEGSESESSKLTQQREELNAAKRVGEAFSAMNSSGSRSSVAEHIAKTVNIDMFVGQVDVLGVVKVKRVAVGNGSVVRAEVLESGELLVIGKSAGSSSLRLWHSDGSQSDFNIRISESDPETRVRMEKMVRMKVRMVDFRKSSLEQVGIDWSDSTSGPGLAFAGDAIGNSLFRPAAEGLSETLPNVVDPFATYFGIVSNITSSINMLAANGDAVTLAEPVLSCRSGGEASFLAGGEVPYPTTGENGRTIVEFKEYGIRLNISPVVDELGNVRAIIETEISQLDQASSIGDTPGLLTRRATTEVNVANGETIVISGLLNSDMSEDVDRIPGLGRLPILGHLFRSTKRRDAAMELVVFVTPEVIDPVTTAMSARHQKILADTSLRLDEAGRRIDLME</sequence>
<proteinExistence type="inferred from homology"/>
<dbReference type="GO" id="GO:0015627">
    <property type="term" value="C:type II protein secretion system complex"/>
    <property type="evidence" value="ECO:0007669"/>
    <property type="project" value="TreeGrafter"/>
</dbReference>
<dbReference type="InterPro" id="IPR032789">
    <property type="entry name" value="T2SS-T3SS_pil_N"/>
</dbReference>
<name>A0A2Z2NKV8_9GAMM</name>
<organism evidence="4 5">
    <name type="scientific">Granulosicoccus antarcticus IMCC3135</name>
    <dbReference type="NCBI Taxonomy" id="1192854"/>
    <lineage>
        <taxon>Bacteria</taxon>
        <taxon>Pseudomonadati</taxon>
        <taxon>Pseudomonadota</taxon>
        <taxon>Gammaproteobacteria</taxon>
        <taxon>Chromatiales</taxon>
        <taxon>Granulosicoccaceae</taxon>
        <taxon>Granulosicoccus</taxon>
    </lineage>
</organism>
<keyword evidence="5" id="KW-1185">Reference proteome</keyword>
<dbReference type="GO" id="GO:0009306">
    <property type="term" value="P:protein secretion"/>
    <property type="evidence" value="ECO:0007669"/>
    <property type="project" value="InterPro"/>
</dbReference>
<dbReference type="Proteomes" id="UP000250079">
    <property type="component" value="Chromosome"/>
</dbReference>
<feature type="domain" description="Type II/III secretion system secretin-like" evidence="2">
    <location>
        <begin position="291"/>
        <end position="447"/>
    </location>
</feature>
<dbReference type="AlphaFoldDB" id="A0A2Z2NKV8"/>
<dbReference type="PANTHER" id="PTHR30332:SF17">
    <property type="entry name" value="TYPE IV PILIATION SYSTEM PROTEIN DR_0774-RELATED"/>
    <property type="match status" value="1"/>
</dbReference>
<evidence type="ECO:0000259" key="2">
    <source>
        <dbReference type="Pfam" id="PF00263"/>
    </source>
</evidence>
<dbReference type="InterPro" id="IPR001775">
    <property type="entry name" value="GspD/PilQ"/>
</dbReference>
<dbReference type="KEGG" id="gai:IMCC3135_09245"/>
<gene>
    <name evidence="4" type="primary">pulD</name>
    <name evidence="4" type="ORF">IMCC3135_09245</name>
</gene>